<feature type="transmembrane region" description="Helical" evidence="1">
    <location>
        <begin position="37"/>
        <end position="59"/>
    </location>
</feature>
<name>A0A6I6L6G2_9SPHN</name>
<sequence>MQRAVIAGSVYFLLLFAFGFLLGTVRVLLVIPYVGTLVATMLEVPVMLAAAYVVCPRVIRRFKVPPERPARWVMALVFLILLALFESALGSLLFNRTMADQWAALSTPAGMLGLSAQIIAALFPLRIATP</sequence>
<organism evidence="2 3">
    <name type="scientific">Sphingorhabdus lacus</name>
    <dbReference type="NCBI Taxonomy" id="392610"/>
    <lineage>
        <taxon>Bacteria</taxon>
        <taxon>Pseudomonadati</taxon>
        <taxon>Pseudomonadota</taxon>
        <taxon>Alphaproteobacteria</taxon>
        <taxon>Sphingomonadales</taxon>
        <taxon>Sphingomonadaceae</taxon>
        <taxon>Sphingorhabdus</taxon>
    </lineage>
</organism>
<feature type="transmembrane region" description="Helical" evidence="1">
    <location>
        <begin position="102"/>
        <end position="125"/>
    </location>
</feature>
<accession>A0A6I6L6G2</accession>
<keyword evidence="1" id="KW-1133">Transmembrane helix</keyword>
<dbReference type="EMBL" id="CP035733">
    <property type="protein sequence ID" value="QGY81850.1"/>
    <property type="molecule type" value="Genomic_DNA"/>
</dbReference>
<proteinExistence type="predicted"/>
<feature type="transmembrane region" description="Helical" evidence="1">
    <location>
        <begin position="71"/>
        <end position="90"/>
    </location>
</feature>
<evidence type="ECO:0000313" key="2">
    <source>
        <dbReference type="EMBL" id="QGY81850.1"/>
    </source>
</evidence>
<gene>
    <name evidence="2" type="ORF">EUU25_15240</name>
</gene>
<keyword evidence="1" id="KW-0472">Membrane</keyword>
<dbReference type="Proteomes" id="UP000428803">
    <property type="component" value="Chromosome"/>
</dbReference>
<dbReference type="OrthoDB" id="7877055at2"/>
<evidence type="ECO:0000313" key="3">
    <source>
        <dbReference type="Proteomes" id="UP000428803"/>
    </source>
</evidence>
<dbReference type="RefSeq" id="WP_158902431.1">
    <property type="nucleotide sequence ID" value="NZ_CP035733.1"/>
</dbReference>
<keyword evidence="3" id="KW-1185">Reference proteome</keyword>
<keyword evidence="1" id="KW-0812">Transmembrane</keyword>
<reference evidence="3" key="1">
    <citation type="submission" date="2019-01" db="EMBL/GenBank/DDBJ databases">
        <title>Sphingorhabdus lacus sp.nov., isolated from an oligotrophic freshwater lake.</title>
        <authorList>
            <person name="Park M."/>
        </authorList>
    </citation>
    <scope>NUCLEOTIDE SEQUENCE [LARGE SCALE GENOMIC DNA]</scope>
    <source>
        <strain evidence="3">IMCC1753</strain>
    </source>
</reference>
<dbReference type="KEGG" id="slaa:EUU25_15240"/>
<evidence type="ECO:0000256" key="1">
    <source>
        <dbReference type="SAM" id="Phobius"/>
    </source>
</evidence>
<dbReference type="AlphaFoldDB" id="A0A6I6L6G2"/>
<protein>
    <submittedName>
        <fullName evidence="2">Uncharacterized protein</fullName>
    </submittedName>
</protein>
<feature type="transmembrane region" description="Helical" evidence="1">
    <location>
        <begin position="12"/>
        <end position="31"/>
    </location>
</feature>